<evidence type="ECO:0000256" key="2">
    <source>
        <dbReference type="SAM" id="MobiDB-lite"/>
    </source>
</evidence>
<dbReference type="InterPro" id="IPR036013">
    <property type="entry name" value="Band_7/SPFH_dom_sf"/>
</dbReference>
<feature type="region of interest" description="Disordered" evidence="2">
    <location>
        <begin position="363"/>
        <end position="383"/>
    </location>
</feature>
<gene>
    <name evidence="4" type="ORF">JQN84_12115</name>
</gene>
<protein>
    <submittedName>
        <fullName evidence="4">SPFH domain-containing protein</fullName>
    </submittedName>
</protein>
<evidence type="ECO:0000313" key="4">
    <source>
        <dbReference type="EMBL" id="MBM7083264.1"/>
    </source>
</evidence>
<dbReference type="Gene3D" id="3.30.479.30">
    <property type="entry name" value="Band 7 domain"/>
    <property type="match status" value="1"/>
</dbReference>
<dbReference type="Pfam" id="PF01145">
    <property type="entry name" value="Band_7"/>
    <property type="match status" value="1"/>
</dbReference>
<evidence type="ECO:0000259" key="3">
    <source>
        <dbReference type="Pfam" id="PF01145"/>
    </source>
</evidence>
<dbReference type="SUPFAM" id="SSF117892">
    <property type="entry name" value="Band 7/SPFH domain"/>
    <property type="match status" value="1"/>
</dbReference>
<feature type="domain" description="Band 7" evidence="3">
    <location>
        <begin position="24"/>
        <end position="195"/>
    </location>
</feature>
<sequence length="383" mass="40955">MADVTRRLFLRHLRGTPTNWVRLHVAGRVRREGTGQSFWYRPLTAVLSEVPVDDRELPLLFHARTGDFADITVQATVTYRVADPALAAARLDFSVDPRTGRARSRPLDQVATLLAELAQQPALDLLARVPLAEALTTVAPVREAVSAALGTEPRLADIGVAVVSARVVAVRPEPELERALQTPTREAVQVQADRATYARRAQAVEQERGIAENELQNKIELARREQQLVEQHGANARRRAELDAAAELAGAHGKAEREQVANTAAAERARVLATAEAEKERLLAAGAADKERTLALAKAETVRAVGAAEAEAEAAKLATYAELPPAVLQALTVRELAGQLPPIGQLTVTPDLLADLLGRLTGPTGTLTGPTGTLTGPTGAVDR</sequence>
<dbReference type="InterPro" id="IPR001107">
    <property type="entry name" value="Band_7"/>
</dbReference>
<dbReference type="Proteomes" id="UP000809587">
    <property type="component" value="Unassembled WGS sequence"/>
</dbReference>
<name>A0ABS2JCU0_9ACTN</name>
<dbReference type="RefSeq" id="WP_204958468.1">
    <property type="nucleotide sequence ID" value="NZ_JAFEUO010000003.1"/>
</dbReference>
<accession>A0ABS2JCU0</accession>
<keyword evidence="1" id="KW-0175">Coiled coil</keyword>
<evidence type="ECO:0000256" key="1">
    <source>
        <dbReference type="SAM" id="Coils"/>
    </source>
</evidence>
<dbReference type="EMBL" id="JAFEUO010000003">
    <property type="protein sequence ID" value="MBM7083264.1"/>
    <property type="molecule type" value="Genomic_DNA"/>
</dbReference>
<evidence type="ECO:0000313" key="5">
    <source>
        <dbReference type="Proteomes" id="UP000809587"/>
    </source>
</evidence>
<comment type="caution">
    <text evidence="4">The sequence shown here is derived from an EMBL/GenBank/DDBJ whole genome shotgun (WGS) entry which is preliminary data.</text>
</comment>
<keyword evidence="5" id="KW-1185">Reference proteome</keyword>
<feature type="coiled-coil region" evidence="1">
    <location>
        <begin position="201"/>
        <end position="232"/>
    </location>
</feature>
<organism evidence="4 5">
    <name type="scientific">Micromonospora humidisoli</name>
    <dbReference type="NCBI Taxonomy" id="2807622"/>
    <lineage>
        <taxon>Bacteria</taxon>
        <taxon>Bacillati</taxon>
        <taxon>Actinomycetota</taxon>
        <taxon>Actinomycetes</taxon>
        <taxon>Micromonosporales</taxon>
        <taxon>Micromonosporaceae</taxon>
        <taxon>Micromonospora</taxon>
    </lineage>
</organism>
<proteinExistence type="predicted"/>
<reference evidence="4 5" key="1">
    <citation type="submission" date="2021-02" db="EMBL/GenBank/DDBJ databases">
        <authorList>
            <person name="Lee D.-H."/>
        </authorList>
    </citation>
    <scope>NUCLEOTIDE SEQUENCE [LARGE SCALE GENOMIC DNA]</scope>
    <source>
        <strain evidence="4 5">MMS20-R2-29</strain>
    </source>
</reference>